<dbReference type="Pfam" id="PF01826">
    <property type="entry name" value="TIL"/>
    <property type="match status" value="1"/>
</dbReference>
<name>A0A672FUL3_SALFA</name>
<sequence length="74" mass="7955">LKFKITINQMNPGGYEAGCPPGQEFVSCANQCPQRCSDLQQGIECQDSAECQPGCRCPTGTRARCVHTKAFGST</sequence>
<organism evidence="2 3">
    <name type="scientific">Salarias fasciatus</name>
    <name type="common">Jewelled blenny</name>
    <name type="synonym">Blennius fasciatus</name>
    <dbReference type="NCBI Taxonomy" id="181472"/>
    <lineage>
        <taxon>Eukaryota</taxon>
        <taxon>Metazoa</taxon>
        <taxon>Chordata</taxon>
        <taxon>Craniata</taxon>
        <taxon>Vertebrata</taxon>
        <taxon>Euteleostomi</taxon>
        <taxon>Actinopterygii</taxon>
        <taxon>Neopterygii</taxon>
        <taxon>Teleostei</taxon>
        <taxon>Neoteleostei</taxon>
        <taxon>Acanthomorphata</taxon>
        <taxon>Ovalentaria</taxon>
        <taxon>Blenniimorphae</taxon>
        <taxon>Blenniiformes</taxon>
        <taxon>Blennioidei</taxon>
        <taxon>Blenniidae</taxon>
        <taxon>Salariinae</taxon>
        <taxon>Salarias</taxon>
    </lineage>
</organism>
<evidence type="ECO:0000313" key="2">
    <source>
        <dbReference type="Ensembl" id="ENSSFAP00005002319.1"/>
    </source>
</evidence>
<dbReference type="SUPFAM" id="SSF57567">
    <property type="entry name" value="Serine protease inhibitors"/>
    <property type="match status" value="1"/>
</dbReference>
<dbReference type="Gene3D" id="2.10.25.10">
    <property type="entry name" value="Laminin"/>
    <property type="match status" value="1"/>
</dbReference>
<proteinExistence type="predicted"/>
<dbReference type="InterPro" id="IPR036084">
    <property type="entry name" value="Ser_inhib-like_sf"/>
</dbReference>
<evidence type="ECO:0000313" key="3">
    <source>
        <dbReference type="Proteomes" id="UP000472267"/>
    </source>
</evidence>
<dbReference type="InterPro" id="IPR002919">
    <property type="entry name" value="TIL_dom"/>
</dbReference>
<dbReference type="Proteomes" id="UP000472267">
    <property type="component" value="Unassembled WGS sequence"/>
</dbReference>
<accession>A0A672FUL3</accession>
<dbReference type="Ensembl" id="ENSSFAT00005002515.1">
    <property type="protein sequence ID" value="ENSSFAP00005002319.1"/>
    <property type="gene ID" value="ENSSFAG00005001649.1"/>
</dbReference>
<dbReference type="AlphaFoldDB" id="A0A672FUL3"/>
<keyword evidence="3" id="KW-1185">Reference proteome</keyword>
<reference evidence="2" key="1">
    <citation type="submission" date="2025-08" db="UniProtKB">
        <authorList>
            <consortium name="Ensembl"/>
        </authorList>
    </citation>
    <scope>IDENTIFICATION</scope>
</reference>
<dbReference type="InParanoid" id="A0A672FUL3"/>
<dbReference type="CDD" id="cd19941">
    <property type="entry name" value="TIL"/>
    <property type="match status" value="1"/>
</dbReference>
<evidence type="ECO:0000259" key="1">
    <source>
        <dbReference type="Pfam" id="PF01826"/>
    </source>
</evidence>
<reference evidence="2" key="2">
    <citation type="submission" date="2025-09" db="UniProtKB">
        <authorList>
            <consortium name="Ensembl"/>
        </authorList>
    </citation>
    <scope>IDENTIFICATION</scope>
</reference>
<protein>
    <recommendedName>
        <fullName evidence="1">TIL domain-containing protein</fullName>
    </recommendedName>
</protein>
<feature type="domain" description="TIL" evidence="1">
    <location>
        <begin position="19"/>
        <end position="68"/>
    </location>
</feature>